<evidence type="ECO:0008006" key="7">
    <source>
        <dbReference type="Google" id="ProtNLM"/>
    </source>
</evidence>
<dbReference type="EMBL" id="JACMRX010000005">
    <property type="protein sequence ID" value="KAF7989801.1"/>
    <property type="molecule type" value="Genomic_DNA"/>
</dbReference>
<dbReference type="GO" id="GO:1904240">
    <property type="term" value="P:negative regulation of VCP-NPL4-UFD1 AAA ATPase complex assembly"/>
    <property type="evidence" value="ECO:0007669"/>
    <property type="project" value="TreeGrafter"/>
</dbReference>
<dbReference type="GO" id="GO:0005789">
    <property type="term" value="C:endoplasmic reticulum membrane"/>
    <property type="evidence" value="ECO:0007669"/>
    <property type="project" value="TreeGrafter"/>
</dbReference>
<dbReference type="PANTHER" id="PTHR35269">
    <property type="entry name" value="SMALL VCP/P97-INTERACTING PROTEIN"/>
    <property type="match status" value="1"/>
</dbReference>
<gene>
    <name evidence="5" type="ORF">HCN44_008475</name>
</gene>
<feature type="region of interest" description="Disordered" evidence="4">
    <location>
        <begin position="15"/>
        <end position="83"/>
    </location>
</feature>
<dbReference type="OrthoDB" id="10066206at2759"/>
<protein>
    <recommendedName>
        <fullName evidence="7">Small VCP/p97-interacting protein</fullName>
    </recommendedName>
</protein>
<evidence type="ECO:0000256" key="2">
    <source>
        <dbReference type="ARBA" id="ARBA00023139"/>
    </source>
</evidence>
<sequence length="83" mass="9575">MGNVLDMCTSCCKDSTTYEDLTPDAETRRQQQVAAAEKRRQEQESRGIGNVNMVKRQQQQAEEREKREQEMGNVEPGLKWQVS</sequence>
<feature type="compositionally biased region" description="Basic and acidic residues" evidence="4">
    <location>
        <begin position="61"/>
        <end position="70"/>
    </location>
</feature>
<dbReference type="GO" id="GO:1904153">
    <property type="term" value="P:negative regulation of retrograde protein transport, ER to cytosol"/>
    <property type="evidence" value="ECO:0007669"/>
    <property type="project" value="TreeGrafter"/>
</dbReference>
<keyword evidence="2" id="KW-0564">Palmitate</keyword>
<dbReference type="InterPro" id="IPR031632">
    <property type="entry name" value="SVIP"/>
</dbReference>
<evidence type="ECO:0000313" key="5">
    <source>
        <dbReference type="EMBL" id="KAF7989801.1"/>
    </source>
</evidence>
<name>A0A834XN72_APHGI</name>
<dbReference type="GO" id="GO:1904293">
    <property type="term" value="P:negative regulation of ERAD pathway"/>
    <property type="evidence" value="ECO:0007669"/>
    <property type="project" value="TreeGrafter"/>
</dbReference>
<evidence type="ECO:0000256" key="4">
    <source>
        <dbReference type="SAM" id="MobiDB-lite"/>
    </source>
</evidence>
<keyword evidence="3" id="KW-0449">Lipoprotein</keyword>
<comment type="caution">
    <text evidence="5">The sequence shown here is derived from an EMBL/GenBank/DDBJ whole genome shotgun (WGS) entry which is preliminary data.</text>
</comment>
<dbReference type="GO" id="GO:0010508">
    <property type="term" value="P:positive regulation of autophagy"/>
    <property type="evidence" value="ECO:0007669"/>
    <property type="project" value="TreeGrafter"/>
</dbReference>
<evidence type="ECO:0000256" key="1">
    <source>
        <dbReference type="ARBA" id="ARBA00022707"/>
    </source>
</evidence>
<evidence type="ECO:0000313" key="6">
    <source>
        <dbReference type="Proteomes" id="UP000639338"/>
    </source>
</evidence>
<feature type="compositionally biased region" description="Basic and acidic residues" evidence="4">
    <location>
        <begin position="36"/>
        <end position="45"/>
    </location>
</feature>
<keyword evidence="1" id="KW-0519">Myristate</keyword>
<proteinExistence type="predicted"/>
<reference evidence="5 6" key="1">
    <citation type="submission" date="2020-08" db="EMBL/GenBank/DDBJ databases">
        <title>Aphidius gifuensis genome sequencing and assembly.</title>
        <authorList>
            <person name="Du Z."/>
        </authorList>
    </citation>
    <scope>NUCLEOTIDE SEQUENCE [LARGE SCALE GENOMIC DNA]</scope>
    <source>
        <strain evidence="5">YNYX2018</strain>
        <tissue evidence="5">Adults</tissue>
    </source>
</reference>
<dbReference type="InterPro" id="IPR055366">
    <property type="entry name" value="SVIP_metazoa"/>
</dbReference>
<keyword evidence="6" id="KW-1185">Reference proteome</keyword>
<dbReference type="Proteomes" id="UP000639338">
    <property type="component" value="Unassembled WGS sequence"/>
</dbReference>
<dbReference type="PANTHER" id="PTHR35269:SF1">
    <property type="entry name" value="SMALL VCP_P97-INTERACTING PROTEIN"/>
    <property type="match status" value="1"/>
</dbReference>
<dbReference type="Pfam" id="PF15811">
    <property type="entry name" value="SVIP"/>
    <property type="match status" value="1"/>
</dbReference>
<evidence type="ECO:0000256" key="3">
    <source>
        <dbReference type="ARBA" id="ARBA00023288"/>
    </source>
</evidence>
<organism evidence="5 6">
    <name type="scientific">Aphidius gifuensis</name>
    <name type="common">Parasitoid wasp</name>
    <dbReference type="NCBI Taxonomy" id="684658"/>
    <lineage>
        <taxon>Eukaryota</taxon>
        <taxon>Metazoa</taxon>
        <taxon>Ecdysozoa</taxon>
        <taxon>Arthropoda</taxon>
        <taxon>Hexapoda</taxon>
        <taxon>Insecta</taxon>
        <taxon>Pterygota</taxon>
        <taxon>Neoptera</taxon>
        <taxon>Endopterygota</taxon>
        <taxon>Hymenoptera</taxon>
        <taxon>Apocrita</taxon>
        <taxon>Ichneumonoidea</taxon>
        <taxon>Braconidae</taxon>
        <taxon>Aphidiinae</taxon>
        <taxon>Aphidius</taxon>
    </lineage>
</organism>
<dbReference type="AlphaFoldDB" id="A0A834XN72"/>
<accession>A0A834XN72</accession>